<proteinExistence type="inferred from homology"/>
<evidence type="ECO:0000313" key="7">
    <source>
        <dbReference type="EMBL" id="TGO81179.1"/>
    </source>
</evidence>
<evidence type="ECO:0000256" key="1">
    <source>
        <dbReference type="ARBA" id="ARBA00004141"/>
    </source>
</evidence>
<evidence type="ECO:0000256" key="4">
    <source>
        <dbReference type="ARBA" id="ARBA00022989"/>
    </source>
</evidence>
<feature type="transmembrane region" description="Helical" evidence="6">
    <location>
        <begin position="123"/>
        <end position="140"/>
    </location>
</feature>
<gene>
    <name evidence="7" type="ORF">BPOR_1297g00020</name>
</gene>
<keyword evidence="8" id="KW-1185">Reference proteome</keyword>
<evidence type="ECO:0008006" key="9">
    <source>
        <dbReference type="Google" id="ProtNLM"/>
    </source>
</evidence>
<comment type="subcellular location">
    <subcellularLocation>
        <location evidence="1">Membrane</location>
        <topology evidence="1">Multi-pass membrane protein</topology>
    </subcellularLocation>
</comment>
<dbReference type="GO" id="GO:0015123">
    <property type="term" value="F:acetate transmembrane transporter activity"/>
    <property type="evidence" value="ECO:0007669"/>
    <property type="project" value="TreeGrafter"/>
</dbReference>
<keyword evidence="4 6" id="KW-1133">Transmembrane helix</keyword>
<protein>
    <recommendedName>
        <fullName evidence="9">Chitin synthase export chaperone</fullName>
    </recommendedName>
</protein>
<evidence type="ECO:0000256" key="3">
    <source>
        <dbReference type="ARBA" id="ARBA00022692"/>
    </source>
</evidence>
<keyword evidence="3 6" id="KW-0812">Transmembrane</keyword>
<dbReference type="EMBL" id="PQXO01001290">
    <property type="protein sequence ID" value="TGO81179.1"/>
    <property type="molecule type" value="Genomic_DNA"/>
</dbReference>
<evidence type="ECO:0000313" key="8">
    <source>
        <dbReference type="Proteomes" id="UP000297280"/>
    </source>
</evidence>
<evidence type="ECO:0000256" key="6">
    <source>
        <dbReference type="SAM" id="Phobius"/>
    </source>
</evidence>
<reference evidence="7 8" key="1">
    <citation type="submission" date="2017-12" db="EMBL/GenBank/DDBJ databases">
        <title>Comparative genomics of Botrytis spp.</title>
        <authorList>
            <person name="Valero-Jimenez C.A."/>
            <person name="Tapia P."/>
            <person name="Veloso J."/>
            <person name="Silva-Moreno E."/>
            <person name="Staats M."/>
            <person name="Valdes J.H."/>
            <person name="Van Kan J.A.L."/>
        </authorList>
    </citation>
    <scope>NUCLEOTIDE SEQUENCE [LARGE SCALE GENOMIC DNA]</scope>
    <source>
        <strain evidence="7 8">MUCL3349</strain>
    </source>
</reference>
<dbReference type="PANTHER" id="PTHR31123:SF7">
    <property type="entry name" value="MARVEL DOMAIN-CONTAINING PROTEIN"/>
    <property type="match status" value="1"/>
</dbReference>
<dbReference type="InterPro" id="IPR000791">
    <property type="entry name" value="Gpr1/Fun34/SatP-like"/>
</dbReference>
<dbReference type="AlphaFoldDB" id="A0A4Z1K4X5"/>
<evidence type="ECO:0000256" key="5">
    <source>
        <dbReference type="ARBA" id="ARBA00023136"/>
    </source>
</evidence>
<keyword evidence="5 6" id="KW-0472">Membrane</keyword>
<sequence>MVDTIRSRDVQSDCSKDVDTNQSFRGYSIHVVPQSFGSTIGSPTALATGEFATTLTTLSSALVGFRRICMVISAQWELIRGNSYGYTVLSAFGLFYARFGALDIPFLVITAAYGDDTVQYNDALGFLVLLWSIFNLLFLIGSLPINLVYIVIFFFVQLAFTLVSASYFCAADGNIATADVLKKTAGAFAFIAGMFGNYTVEHLMCQEALFSIFQWAIVVDSSEGS</sequence>
<organism evidence="7 8">
    <name type="scientific">Botrytis porri</name>
    <dbReference type="NCBI Taxonomy" id="87229"/>
    <lineage>
        <taxon>Eukaryota</taxon>
        <taxon>Fungi</taxon>
        <taxon>Dikarya</taxon>
        <taxon>Ascomycota</taxon>
        <taxon>Pezizomycotina</taxon>
        <taxon>Leotiomycetes</taxon>
        <taxon>Helotiales</taxon>
        <taxon>Sclerotiniaceae</taxon>
        <taxon>Botrytis</taxon>
    </lineage>
</organism>
<feature type="transmembrane region" description="Helical" evidence="6">
    <location>
        <begin position="147"/>
        <end position="168"/>
    </location>
</feature>
<dbReference type="Pfam" id="PF01184">
    <property type="entry name" value="Gpr1_Fun34_YaaH"/>
    <property type="match status" value="1"/>
</dbReference>
<name>A0A4Z1K4X5_9HELO</name>
<accession>A0A4Z1K4X5</accession>
<dbReference type="PANTHER" id="PTHR31123">
    <property type="entry name" value="ACCUMULATION OF DYADS PROTEIN 2-RELATED"/>
    <property type="match status" value="1"/>
</dbReference>
<comment type="caution">
    <text evidence="7">The sequence shown here is derived from an EMBL/GenBank/DDBJ whole genome shotgun (WGS) entry which is preliminary data.</text>
</comment>
<comment type="similarity">
    <text evidence="2">Belongs to the acetate uptake transporter (AceTr) (TC 2.A.96) family.</text>
</comment>
<feature type="transmembrane region" description="Helical" evidence="6">
    <location>
        <begin position="86"/>
        <end position="111"/>
    </location>
</feature>
<evidence type="ECO:0000256" key="2">
    <source>
        <dbReference type="ARBA" id="ARBA00005587"/>
    </source>
</evidence>
<dbReference type="Proteomes" id="UP000297280">
    <property type="component" value="Unassembled WGS sequence"/>
</dbReference>
<dbReference type="GO" id="GO:0005886">
    <property type="term" value="C:plasma membrane"/>
    <property type="evidence" value="ECO:0007669"/>
    <property type="project" value="TreeGrafter"/>
</dbReference>
<dbReference type="InterPro" id="IPR051633">
    <property type="entry name" value="AceTr"/>
</dbReference>